<reference evidence="14" key="1">
    <citation type="submission" date="2023-07" db="EMBL/GenBank/DDBJ databases">
        <title>Novel Mycoplasma species identified in domestic and wild animals.</title>
        <authorList>
            <person name="Volokhov D.V."/>
            <person name="Furtak V.A."/>
            <person name="Zagorodnyaya T.A."/>
        </authorList>
    </citation>
    <scope>NUCLEOTIDE SEQUENCE [LARGE SCALE GENOMIC DNA]</scope>
    <source>
        <strain evidence="14">92-19</strain>
    </source>
</reference>
<accession>A0ABT2PTH2</accession>
<feature type="transmembrane region" description="Helical" evidence="9">
    <location>
        <begin position="181"/>
        <end position="202"/>
    </location>
</feature>
<comment type="subcellular location">
    <subcellularLocation>
        <location evidence="9">Cell membrane</location>
        <topology evidence="9">Multi-pass membrane protein</topology>
    </subcellularLocation>
    <subcellularLocation>
        <location evidence="1 11">Membrane</location>
        <topology evidence="1 11">Multi-pass membrane protein</topology>
    </subcellularLocation>
</comment>
<evidence type="ECO:0000256" key="7">
    <source>
        <dbReference type="ARBA" id="ARBA00023010"/>
    </source>
</evidence>
<dbReference type="PROSITE" id="PS00755">
    <property type="entry name" value="SECY_1"/>
    <property type="match status" value="1"/>
</dbReference>
<dbReference type="PROSITE" id="PS00756">
    <property type="entry name" value="SECY_2"/>
    <property type="match status" value="1"/>
</dbReference>
<evidence type="ECO:0000256" key="1">
    <source>
        <dbReference type="ARBA" id="ARBA00004141"/>
    </source>
</evidence>
<dbReference type="InterPro" id="IPR030659">
    <property type="entry name" value="SecY_CS"/>
</dbReference>
<dbReference type="Proteomes" id="UP001209076">
    <property type="component" value="Unassembled WGS sequence"/>
</dbReference>
<evidence type="ECO:0000256" key="9">
    <source>
        <dbReference type="HAMAP-Rule" id="MF_01465"/>
    </source>
</evidence>
<keyword evidence="14" id="KW-1185">Reference proteome</keyword>
<comment type="similarity">
    <text evidence="2 9 12">Belongs to the SecY/SEC61-alpha family.</text>
</comment>
<dbReference type="InterPro" id="IPR023201">
    <property type="entry name" value="SecY_dom_sf"/>
</dbReference>
<dbReference type="Gene3D" id="1.10.3370.10">
    <property type="entry name" value="SecY subunit domain"/>
    <property type="match status" value="1"/>
</dbReference>
<evidence type="ECO:0000256" key="2">
    <source>
        <dbReference type="ARBA" id="ARBA00005751"/>
    </source>
</evidence>
<feature type="transmembrane region" description="Helical" evidence="9">
    <location>
        <begin position="214"/>
        <end position="234"/>
    </location>
</feature>
<keyword evidence="3 9" id="KW-0813">Transport</keyword>
<keyword evidence="8 9" id="KW-0472">Membrane</keyword>
<evidence type="ECO:0000256" key="3">
    <source>
        <dbReference type="ARBA" id="ARBA00022448"/>
    </source>
</evidence>
<keyword evidence="6 9" id="KW-1133">Transmembrane helix</keyword>
<evidence type="ECO:0000256" key="10">
    <source>
        <dbReference type="RuleBase" id="RU000537"/>
    </source>
</evidence>
<keyword evidence="5 9" id="KW-0653">Protein transport</keyword>
<proteinExistence type="inferred from homology"/>
<gene>
    <name evidence="9 13" type="primary">secY</name>
    <name evidence="13" type="ORF">N7603_01115</name>
</gene>
<dbReference type="InterPro" id="IPR002208">
    <property type="entry name" value="SecY/SEC61-alpha"/>
</dbReference>
<dbReference type="SUPFAM" id="SSF103491">
    <property type="entry name" value="Preprotein translocase SecY subunit"/>
    <property type="match status" value="1"/>
</dbReference>
<dbReference type="PRINTS" id="PR00303">
    <property type="entry name" value="SECYTRNLCASE"/>
</dbReference>
<name>A0ABT2PTH2_9MOLU</name>
<evidence type="ECO:0000256" key="8">
    <source>
        <dbReference type="ARBA" id="ARBA00023136"/>
    </source>
</evidence>
<feature type="transmembrane region" description="Helical" evidence="9">
    <location>
        <begin position="21"/>
        <end position="38"/>
    </location>
</feature>
<keyword evidence="9" id="KW-1003">Cell membrane</keyword>
<dbReference type="NCBIfam" id="TIGR00967">
    <property type="entry name" value="3a0501s007"/>
    <property type="match status" value="1"/>
</dbReference>
<comment type="function">
    <text evidence="9 10">The central subunit of the protein translocation channel SecYEG. Consists of two halves formed by TMs 1-5 and 6-10. These two domains form a lateral gate at the front which open onto the bilayer between TMs 2 and 7, and are clamped together by SecE at the back. The channel is closed by both a pore ring composed of hydrophobic SecY resides and a short helix (helix 2A) on the extracellular side of the membrane which forms a plug. The plug probably moves laterally to allow the channel to open. The ring and the pore may move independently.</text>
</comment>
<evidence type="ECO:0000256" key="6">
    <source>
        <dbReference type="ARBA" id="ARBA00022989"/>
    </source>
</evidence>
<feature type="transmembrane region" description="Helical" evidence="9">
    <location>
        <begin position="310"/>
        <end position="331"/>
    </location>
</feature>
<feature type="transmembrane region" description="Helical" evidence="9">
    <location>
        <begin position="149"/>
        <end position="169"/>
    </location>
</feature>
<dbReference type="InterPro" id="IPR026593">
    <property type="entry name" value="SecY"/>
</dbReference>
<keyword evidence="7 9" id="KW-0811">Translocation</keyword>
<keyword evidence="4 9" id="KW-0812">Transmembrane</keyword>
<evidence type="ECO:0000256" key="5">
    <source>
        <dbReference type="ARBA" id="ARBA00022927"/>
    </source>
</evidence>
<protein>
    <recommendedName>
        <fullName evidence="9 10">Protein translocase subunit SecY</fullName>
    </recommendedName>
</protein>
<dbReference type="PANTHER" id="PTHR10906">
    <property type="entry name" value="SECY/SEC61-ALPHA FAMILY MEMBER"/>
    <property type="match status" value="1"/>
</dbReference>
<feature type="transmembrane region" description="Helical" evidence="9">
    <location>
        <begin position="115"/>
        <end position="137"/>
    </location>
</feature>
<feature type="transmembrane region" description="Helical" evidence="9">
    <location>
        <begin position="67"/>
        <end position="87"/>
    </location>
</feature>
<sequence>MYRIKAIFSNVQLLKRIGITLLLLFIFRITTWIPIPLIDTSSITEFISGNDFLAILNNFTGNALGRFSIMAMGISPYITASIVVQMLQMDIVPVLKEWSEQGETGKQKLNKLTRVLGLVLAFVQSLVLLLGLGIAGSEFLPDILTPSPILYIYMSLVVTAGAAFAMYLADLITRKGIGNGTSLLIVAGIVTSLPSMATILWSKYITNGNGGWDIVLFITVILIYVAVLLGVTFLEIAKRRIPIQYANRQSGQGKTTSDLPIKLNTSGVIPVIFASTILSIPLSVSGMFGLDTTTSLGSWLDQIFNYQQPIGFVLYIGLIVVFSFFYAFLMLNPEKVADNLSKSNAYIPGVRPGLDTQNYIAKLMFKVTLLGTVYLVILAAMPIVTSIVFGFNANESQAVVLGGTSLLIIVGVAMETTNQIETEANNQEYKGIF</sequence>
<evidence type="ECO:0000256" key="11">
    <source>
        <dbReference type="RuleBase" id="RU003484"/>
    </source>
</evidence>
<evidence type="ECO:0000256" key="4">
    <source>
        <dbReference type="ARBA" id="ARBA00022692"/>
    </source>
</evidence>
<evidence type="ECO:0000256" key="12">
    <source>
        <dbReference type="RuleBase" id="RU004349"/>
    </source>
</evidence>
<feature type="transmembrane region" description="Helical" evidence="9">
    <location>
        <begin position="268"/>
        <end position="290"/>
    </location>
</feature>
<dbReference type="Pfam" id="PF00344">
    <property type="entry name" value="SecY"/>
    <property type="match status" value="1"/>
</dbReference>
<dbReference type="PIRSF" id="PIRSF004557">
    <property type="entry name" value="SecY"/>
    <property type="match status" value="1"/>
</dbReference>
<dbReference type="EMBL" id="JAOEGN010000002">
    <property type="protein sequence ID" value="MCU0104250.1"/>
    <property type="molecule type" value="Genomic_DNA"/>
</dbReference>
<organism evidence="13 14">
    <name type="scientific">Paracholeplasma vituli</name>
    <dbReference type="NCBI Taxonomy" id="69473"/>
    <lineage>
        <taxon>Bacteria</taxon>
        <taxon>Bacillati</taxon>
        <taxon>Mycoplasmatota</taxon>
        <taxon>Mollicutes</taxon>
        <taxon>Acholeplasmatales</taxon>
        <taxon>Acholeplasmataceae</taxon>
        <taxon>Paracholeplasma</taxon>
    </lineage>
</organism>
<evidence type="ECO:0000313" key="14">
    <source>
        <dbReference type="Proteomes" id="UP001209076"/>
    </source>
</evidence>
<comment type="subunit">
    <text evidence="9">Component of the Sec protein translocase complex. Heterotrimer consisting of SecY, SecE and SecG subunits. The heterotrimers can form oligomers, although 1 heterotrimer is thought to be able to translocate proteins. Interacts with the ribosome. Interacts with SecDF, and other proteins may be involved. Interacts with SecA.</text>
</comment>
<feature type="transmembrane region" description="Helical" evidence="9">
    <location>
        <begin position="367"/>
        <end position="391"/>
    </location>
</feature>
<dbReference type="HAMAP" id="MF_01465">
    <property type="entry name" value="SecY"/>
    <property type="match status" value="1"/>
</dbReference>
<evidence type="ECO:0000313" key="13">
    <source>
        <dbReference type="EMBL" id="MCU0104250.1"/>
    </source>
</evidence>
<comment type="caution">
    <text evidence="13">The sequence shown here is derived from an EMBL/GenBank/DDBJ whole genome shotgun (WGS) entry which is preliminary data.</text>
</comment>
<dbReference type="RefSeq" id="WP_262095473.1">
    <property type="nucleotide sequence ID" value="NZ_JAOEGN010000002.1"/>
</dbReference>
<feature type="transmembrane region" description="Helical" evidence="9">
    <location>
        <begin position="397"/>
        <end position="414"/>
    </location>
</feature>